<gene>
    <name evidence="1" type="ordered locus">Solca_0874</name>
</gene>
<organism evidence="1 2">
    <name type="scientific">Solitalea canadensis (strain ATCC 29591 / DSM 3403 / JCM 21819 / LMG 8368 / NBRC 15130 / NCIMB 12057 / USAM 9D)</name>
    <name type="common">Flexibacter canadensis</name>
    <dbReference type="NCBI Taxonomy" id="929556"/>
    <lineage>
        <taxon>Bacteria</taxon>
        <taxon>Pseudomonadati</taxon>
        <taxon>Bacteroidota</taxon>
        <taxon>Sphingobacteriia</taxon>
        <taxon>Sphingobacteriales</taxon>
        <taxon>Sphingobacteriaceae</taxon>
        <taxon>Solitalea</taxon>
    </lineage>
</organism>
<dbReference type="HOGENOM" id="CLU_2248338_0_0_10"/>
<reference evidence="1" key="1">
    <citation type="submission" date="2012-02" db="EMBL/GenBank/DDBJ databases">
        <title>The complete genome of Solitalea canadensis DSM 3403.</title>
        <authorList>
            <consortium name="US DOE Joint Genome Institute (JGI-PGF)"/>
            <person name="Lucas S."/>
            <person name="Copeland A."/>
            <person name="Lapidus A."/>
            <person name="Glavina del Rio T."/>
            <person name="Dalin E."/>
            <person name="Tice H."/>
            <person name="Bruce D."/>
            <person name="Goodwin L."/>
            <person name="Pitluck S."/>
            <person name="Peters L."/>
            <person name="Ovchinnikova G."/>
            <person name="Lu M."/>
            <person name="Kyrpides N."/>
            <person name="Mavromatis K."/>
            <person name="Ivanova N."/>
            <person name="Brettin T."/>
            <person name="Detter J.C."/>
            <person name="Han C."/>
            <person name="Larimer F."/>
            <person name="Land M."/>
            <person name="Hauser L."/>
            <person name="Markowitz V."/>
            <person name="Cheng J.-F."/>
            <person name="Hugenholtz P."/>
            <person name="Woyke T."/>
            <person name="Wu D."/>
            <person name="Spring S."/>
            <person name="Schroeder M."/>
            <person name="Kopitz M."/>
            <person name="Brambilla E."/>
            <person name="Klenk H.-P."/>
            <person name="Eisen J.A."/>
        </authorList>
    </citation>
    <scope>NUCLEOTIDE SEQUENCE</scope>
    <source>
        <strain evidence="1">DSM 3403</strain>
    </source>
</reference>
<dbReference type="AlphaFoldDB" id="H8KPU1"/>
<dbReference type="KEGG" id="scn:Solca_0874"/>
<dbReference type="EMBL" id="CP003349">
    <property type="protein sequence ID" value="AFD05989.1"/>
    <property type="molecule type" value="Genomic_DNA"/>
</dbReference>
<dbReference type="STRING" id="929556.Solca_0874"/>
<dbReference type="Proteomes" id="UP000007590">
    <property type="component" value="Chromosome"/>
</dbReference>
<dbReference type="RefSeq" id="WP_014679217.1">
    <property type="nucleotide sequence ID" value="NC_017770.1"/>
</dbReference>
<evidence type="ECO:0000313" key="1">
    <source>
        <dbReference type="EMBL" id="AFD05989.1"/>
    </source>
</evidence>
<keyword evidence="2" id="KW-1185">Reference proteome</keyword>
<proteinExistence type="predicted"/>
<evidence type="ECO:0000313" key="2">
    <source>
        <dbReference type="Proteomes" id="UP000007590"/>
    </source>
</evidence>
<dbReference type="Pfam" id="PF26211">
    <property type="entry name" value="Phage_phiTE_072"/>
    <property type="match status" value="1"/>
</dbReference>
<sequence>MSVEKQKAESYYVSHPNHSFSVFFINEIGDLFITGDWGDYSYTWRRYGNDFKEFLTGLNEEYFCSKISINYNNQHLKSPSKSKLKSVWQLFALLQEELRKETNL</sequence>
<name>H8KPU1_SOLCM</name>
<dbReference type="InterPro" id="IPR058701">
    <property type="entry name" value="PhiTE_072-like"/>
</dbReference>
<protein>
    <submittedName>
        <fullName evidence="1">Uncharacterized protein</fullName>
    </submittedName>
</protein>
<accession>H8KPU1</accession>